<comment type="caution">
    <text evidence="2">The sequence shown here is derived from an EMBL/GenBank/DDBJ whole genome shotgun (WGS) entry which is preliminary data.</text>
</comment>
<evidence type="ECO:0000313" key="2">
    <source>
        <dbReference type="EMBL" id="KAK9725937.1"/>
    </source>
</evidence>
<protein>
    <recommendedName>
        <fullName evidence="1">DUF569 domain-containing protein</fullName>
    </recommendedName>
</protein>
<dbReference type="PANTHER" id="PTHR31205:SF69">
    <property type="entry name" value="ACTIN CROSS-LINKING PROTEIN (DUF569)"/>
    <property type="match status" value="1"/>
</dbReference>
<feature type="domain" description="DUF569" evidence="1">
    <location>
        <begin position="1"/>
        <end position="106"/>
    </location>
</feature>
<reference evidence="2" key="1">
    <citation type="submission" date="2024-03" db="EMBL/GenBank/DDBJ databases">
        <title>WGS assembly of Saponaria officinalis var. Norfolk2.</title>
        <authorList>
            <person name="Jenkins J."/>
            <person name="Shu S."/>
            <person name="Grimwood J."/>
            <person name="Barry K."/>
            <person name="Goodstein D."/>
            <person name="Schmutz J."/>
            <person name="Leebens-Mack J."/>
            <person name="Osbourn A."/>
        </authorList>
    </citation>
    <scope>NUCLEOTIDE SEQUENCE [LARGE SCALE GENOMIC DNA]</scope>
    <source>
        <strain evidence="2">JIC</strain>
    </source>
</reference>
<dbReference type="EMBL" id="JBDFQZ010000005">
    <property type="protein sequence ID" value="KAK9725937.1"/>
    <property type="molecule type" value="Genomic_DNA"/>
</dbReference>
<accession>A0AAW1KZE7</accession>
<sequence>MEKLKGAKIVRLMSQLTKEYLKSNSSKGGVELDYMSAERDMCWFVELLDNNPEVVALKNYHTGNYLAATADGTQLILSDGLAEWIPLKVGSSHIKLKTRDGNFLQVDHYPHPRGPILTTVDNNFTALWAVDVIRQADCYSSLPTVSSTFTSVSFFFFISLVGK</sequence>
<dbReference type="SUPFAM" id="SSF50405">
    <property type="entry name" value="Actin-crosslinking proteins"/>
    <property type="match status" value="1"/>
</dbReference>
<evidence type="ECO:0000259" key="1">
    <source>
        <dbReference type="Pfam" id="PF04601"/>
    </source>
</evidence>
<dbReference type="AlphaFoldDB" id="A0AAW1KZE7"/>
<keyword evidence="3" id="KW-1185">Reference proteome</keyword>
<gene>
    <name evidence="2" type="ORF">RND81_05G178800</name>
</gene>
<dbReference type="InterPro" id="IPR007679">
    <property type="entry name" value="DUF569"/>
</dbReference>
<dbReference type="Pfam" id="PF04601">
    <property type="entry name" value="DUF569"/>
    <property type="match status" value="1"/>
</dbReference>
<organism evidence="2 3">
    <name type="scientific">Saponaria officinalis</name>
    <name type="common">Common soapwort</name>
    <name type="synonym">Lychnis saponaria</name>
    <dbReference type="NCBI Taxonomy" id="3572"/>
    <lineage>
        <taxon>Eukaryota</taxon>
        <taxon>Viridiplantae</taxon>
        <taxon>Streptophyta</taxon>
        <taxon>Embryophyta</taxon>
        <taxon>Tracheophyta</taxon>
        <taxon>Spermatophyta</taxon>
        <taxon>Magnoliopsida</taxon>
        <taxon>eudicotyledons</taxon>
        <taxon>Gunneridae</taxon>
        <taxon>Pentapetalae</taxon>
        <taxon>Caryophyllales</taxon>
        <taxon>Caryophyllaceae</taxon>
        <taxon>Caryophylleae</taxon>
        <taxon>Saponaria</taxon>
    </lineage>
</organism>
<proteinExistence type="predicted"/>
<dbReference type="PANTHER" id="PTHR31205">
    <property type="entry name" value="ACTIN CROSS-LINKING PROTEIN (DUF569)"/>
    <property type="match status" value="1"/>
</dbReference>
<dbReference type="Gene3D" id="2.80.10.50">
    <property type="match status" value="1"/>
</dbReference>
<dbReference type="Proteomes" id="UP001443914">
    <property type="component" value="Unassembled WGS sequence"/>
</dbReference>
<dbReference type="InterPro" id="IPR008999">
    <property type="entry name" value="Actin-crosslinking"/>
</dbReference>
<evidence type="ECO:0000313" key="3">
    <source>
        <dbReference type="Proteomes" id="UP001443914"/>
    </source>
</evidence>
<name>A0AAW1KZE7_SAPOF</name>